<gene>
    <name evidence="1" type="ORF">NS115_08275</name>
</gene>
<proteinExistence type="predicted"/>
<keyword evidence="1" id="KW-0240">DNA-directed RNA polymerase</keyword>
<keyword evidence="1" id="KW-0804">Transcription</keyword>
<evidence type="ECO:0000313" key="1">
    <source>
        <dbReference type="EMBL" id="KTS83271.1"/>
    </source>
</evidence>
<evidence type="ECO:0000313" key="2">
    <source>
        <dbReference type="Proteomes" id="UP000074866"/>
    </source>
</evidence>
<reference evidence="1 2" key="1">
    <citation type="journal article" date="2016" name="Front. Microbiol.">
        <title>Genomic Resource of Rice Seed Associated Bacteria.</title>
        <authorList>
            <person name="Midha S."/>
            <person name="Bansal K."/>
            <person name="Sharma S."/>
            <person name="Kumar N."/>
            <person name="Patil P.P."/>
            <person name="Chaudhry V."/>
            <person name="Patil P.B."/>
        </authorList>
    </citation>
    <scope>NUCLEOTIDE SEQUENCE [LARGE SCALE GENOMIC DNA]</scope>
    <source>
        <strain evidence="1 2">NS115</strain>
    </source>
</reference>
<dbReference type="EMBL" id="LDRX01000033">
    <property type="protein sequence ID" value="KTS83271.1"/>
    <property type="molecule type" value="Genomic_DNA"/>
</dbReference>
<keyword evidence="2" id="KW-1185">Reference proteome</keyword>
<organism evidence="1 2">
    <name type="scientific">Paenibacillus jamilae</name>
    <dbReference type="NCBI Taxonomy" id="114136"/>
    <lineage>
        <taxon>Bacteria</taxon>
        <taxon>Bacillati</taxon>
        <taxon>Bacillota</taxon>
        <taxon>Bacilli</taxon>
        <taxon>Bacillales</taxon>
        <taxon>Paenibacillaceae</taxon>
        <taxon>Paenibacillus</taxon>
    </lineage>
</organism>
<comment type="caution">
    <text evidence="1">The sequence shown here is derived from an EMBL/GenBank/DDBJ whole genome shotgun (WGS) entry which is preliminary data.</text>
</comment>
<dbReference type="Proteomes" id="UP000074866">
    <property type="component" value="Unassembled WGS sequence"/>
</dbReference>
<sequence>MQSNRELFDLYQRDVYRTCYYMVHNASDAEDLTQEVFITLFRSNREHIEQLKAWIMKVTVNHCLNHLKRRKSLHLKVSANLHLFTGTESKSVDRQVEERESAEEWAVYMNCLPAKIRAVLTLRYMHDFTLAEISKLLEIPLGTVKSRTHKGLKLMEQILREAGAQIPELEGENYEQRRKGIEAQVK</sequence>
<name>A0ACC4ZX32_9BACL</name>
<accession>A0ACC4ZX32</accession>
<protein>
    <submittedName>
        <fullName evidence="1">DNA-directed RNA polymerase subunit sigma</fullName>
    </submittedName>
</protein>